<accession>A0A0E9QD53</accession>
<name>A0A0E9QD53_ANGAN</name>
<sequence>MGAVHVRCLSELFCAALRVPHSHLHVLYFSCMFRSCDPPYLTVARLYYSMYT</sequence>
<dbReference type="AlphaFoldDB" id="A0A0E9QD53"/>
<evidence type="ECO:0000313" key="1">
    <source>
        <dbReference type="EMBL" id="JAH14437.1"/>
    </source>
</evidence>
<proteinExistence type="predicted"/>
<organism evidence="1">
    <name type="scientific">Anguilla anguilla</name>
    <name type="common">European freshwater eel</name>
    <name type="synonym">Muraena anguilla</name>
    <dbReference type="NCBI Taxonomy" id="7936"/>
    <lineage>
        <taxon>Eukaryota</taxon>
        <taxon>Metazoa</taxon>
        <taxon>Chordata</taxon>
        <taxon>Craniata</taxon>
        <taxon>Vertebrata</taxon>
        <taxon>Euteleostomi</taxon>
        <taxon>Actinopterygii</taxon>
        <taxon>Neopterygii</taxon>
        <taxon>Teleostei</taxon>
        <taxon>Anguilliformes</taxon>
        <taxon>Anguillidae</taxon>
        <taxon>Anguilla</taxon>
    </lineage>
</organism>
<reference evidence="1" key="1">
    <citation type="submission" date="2014-11" db="EMBL/GenBank/DDBJ databases">
        <authorList>
            <person name="Amaro Gonzalez C."/>
        </authorList>
    </citation>
    <scope>NUCLEOTIDE SEQUENCE</scope>
</reference>
<protein>
    <submittedName>
        <fullName evidence="1">Uncharacterized protein</fullName>
    </submittedName>
</protein>
<reference evidence="1" key="2">
    <citation type="journal article" date="2015" name="Fish Shellfish Immunol.">
        <title>Early steps in the European eel (Anguilla anguilla)-Vibrio vulnificus interaction in the gills: Role of the RtxA13 toxin.</title>
        <authorList>
            <person name="Callol A."/>
            <person name="Pajuelo D."/>
            <person name="Ebbesson L."/>
            <person name="Teles M."/>
            <person name="MacKenzie S."/>
            <person name="Amaro C."/>
        </authorList>
    </citation>
    <scope>NUCLEOTIDE SEQUENCE</scope>
</reference>
<dbReference type="EMBL" id="GBXM01094140">
    <property type="protein sequence ID" value="JAH14437.1"/>
    <property type="molecule type" value="Transcribed_RNA"/>
</dbReference>